<dbReference type="Proteomes" id="UP000054544">
    <property type="component" value="Unassembled WGS sequence"/>
</dbReference>
<evidence type="ECO:0000313" key="3">
    <source>
        <dbReference type="Proteomes" id="UP000054544"/>
    </source>
</evidence>
<evidence type="ECO:0000313" key="2">
    <source>
        <dbReference type="EMBL" id="KJK74467.1"/>
    </source>
</evidence>
<name>A0A0D9NK57_METAN</name>
<dbReference type="AlphaFoldDB" id="A0A0D9NK57"/>
<dbReference type="InterPro" id="IPR029058">
    <property type="entry name" value="AB_hydrolase_fold"/>
</dbReference>
<accession>A0A0D9NK57</accession>
<dbReference type="STRING" id="1291518.A0A0D9NK57"/>
<reference evidence="3" key="1">
    <citation type="journal article" date="2014" name="BMC Genomics">
        <title>The genome sequence of the biocontrol fungus Metarhizium anisopliae and comparative genomics of Metarhizium species.</title>
        <authorList>
            <person name="Pattemore J.A."/>
            <person name="Hane J.K."/>
            <person name="Williams A.H."/>
            <person name="Wilson B.A."/>
            <person name="Stodart B.J."/>
            <person name="Ash G.J."/>
        </authorList>
    </citation>
    <scope>NUCLEOTIDE SEQUENCE [LARGE SCALE GENOMIC DNA]</scope>
    <source>
        <strain evidence="3">BRIP 53293</strain>
    </source>
</reference>
<proteinExistence type="predicted"/>
<dbReference type="Pfam" id="PF12697">
    <property type="entry name" value="Abhydrolase_6"/>
    <property type="match status" value="1"/>
</dbReference>
<keyword evidence="3" id="KW-1185">Reference proteome</keyword>
<dbReference type="InterPro" id="IPR000073">
    <property type="entry name" value="AB_hydrolase_1"/>
</dbReference>
<dbReference type="SUPFAM" id="SSF53474">
    <property type="entry name" value="alpha/beta-Hydrolases"/>
    <property type="match status" value="1"/>
</dbReference>
<dbReference type="EMBL" id="KE384759">
    <property type="protein sequence ID" value="KJK74467.1"/>
    <property type="molecule type" value="Genomic_DNA"/>
</dbReference>
<dbReference type="PANTHER" id="PTHR37017">
    <property type="entry name" value="AB HYDROLASE-1 DOMAIN-CONTAINING PROTEIN-RELATED"/>
    <property type="match status" value="1"/>
</dbReference>
<dbReference type="PANTHER" id="PTHR37017:SF11">
    <property type="entry name" value="ESTERASE_LIPASE_THIOESTERASE DOMAIN-CONTAINING PROTEIN"/>
    <property type="match status" value="1"/>
</dbReference>
<protein>
    <recommendedName>
        <fullName evidence="1">AB hydrolase-1 domain-containing protein</fullName>
    </recommendedName>
</protein>
<organism evidence="2 3">
    <name type="scientific">Metarhizium anisopliae BRIP 53293</name>
    <dbReference type="NCBI Taxonomy" id="1291518"/>
    <lineage>
        <taxon>Eukaryota</taxon>
        <taxon>Fungi</taxon>
        <taxon>Dikarya</taxon>
        <taxon>Ascomycota</taxon>
        <taxon>Pezizomycotina</taxon>
        <taxon>Sordariomycetes</taxon>
        <taxon>Hypocreomycetidae</taxon>
        <taxon>Hypocreales</taxon>
        <taxon>Clavicipitaceae</taxon>
        <taxon>Metarhizium</taxon>
    </lineage>
</organism>
<sequence length="230" mass="24523">MTRILLVHGAIADGSSWSRVILHLQDAGFAVTAVQQPLTSIEDDVKVVKAALAGLNSTSSDPIVVVGHSFGGLVITNAATDVPNIKALVYVMAFAPDEGEAVRALGAKFPALPSASEFITEGSGRLILSEKNFLKYFAPDVNDRDARVLAATQGPCDAARFEFVCGRPAWKQVNNLYYIVGENDEIIHPDLEAWFAKRMGAKTYKLKASHAGLISQAGVVAQTIIEAAKS</sequence>
<gene>
    <name evidence="2" type="ORF">H634G_10234</name>
</gene>
<dbReference type="InterPro" id="IPR052897">
    <property type="entry name" value="Sec-Metab_Biosynth_Hydrolase"/>
</dbReference>
<feature type="domain" description="AB hydrolase-1" evidence="1">
    <location>
        <begin position="4"/>
        <end position="222"/>
    </location>
</feature>
<dbReference type="Gene3D" id="3.40.50.1820">
    <property type="entry name" value="alpha/beta hydrolase"/>
    <property type="match status" value="1"/>
</dbReference>
<evidence type="ECO:0000259" key="1">
    <source>
        <dbReference type="Pfam" id="PF12697"/>
    </source>
</evidence>